<evidence type="ECO:0000256" key="7">
    <source>
        <dbReference type="ARBA" id="ARBA00023242"/>
    </source>
</evidence>
<dbReference type="GO" id="GO:0000972">
    <property type="term" value="P:transcription-dependent tethering of RNA polymerase II gene DNA at nuclear periphery"/>
    <property type="evidence" value="ECO:0007669"/>
    <property type="project" value="TreeGrafter"/>
</dbReference>
<dbReference type="Pfam" id="PF03177">
    <property type="entry name" value="Nucleoporin_C"/>
    <property type="match status" value="1"/>
</dbReference>
<keyword evidence="4" id="KW-0509">mRNA transport</keyword>
<name>A0AAE0TQC3_9PEZI</name>
<evidence type="ECO:0000256" key="6">
    <source>
        <dbReference type="ARBA" id="ARBA00023010"/>
    </source>
</evidence>
<feature type="compositionally biased region" description="Basic residues" evidence="8">
    <location>
        <begin position="77"/>
        <end position="86"/>
    </location>
</feature>
<dbReference type="SUPFAM" id="SSF117289">
    <property type="entry name" value="Nucleoporin domain"/>
    <property type="match status" value="1"/>
</dbReference>
<dbReference type="Proteomes" id="UP001274830">
    <property type="component" value="Unassembled WGS sequence"/>
</dbReference>
<dbReference type="Pfam" id="PF08801">
    <property type="entry name" value="Nucleoporin_N"/>
    <property type="match status" value="1"/>
</dbReference>
<keyword evidence="3" id="KW-0813">Transport</keyword>
<dbReference type="PANTHER" id="PTHR13405">
    <property type="entry name" value="NUCLEAR PORE COMPLEX PROTEIN NUP133"/>
    <property type="match status" value="1"/>
</dbReference>
<keyword evidence="5" id="KW-0653">Protein transport</keyword>
<evidence type="ECO:0000313" key="11">
    <source>
        <dbReference type="EMBL" id="KAK3671855.1"/>
    </source>
</evidence>
<dbReference type="EMBL" id="JAUTXT010000038">
    <property type="protein sequence ID" value="KAK3671855.1"/>
    <property type="molecule type" value="Genomic_DNA"/>
</dbReference>
<proteinExistence type="inferred from homology"/>
<evidence type="ECO:0000259" key="10">
    <source>
        <dbReference type="Pfam" id="PF08801"/>
    </source>
</evidence>
<evidence type="ECO:0000256" key="3">
    <source>
        <dbReference type="ARBA" id="ARBA00022448"/>
    </source>
</evidence>
<organism evidence="11 12">
    <name type="scientific">Recurvomyces mirabilis</name>
    <dbReference type="NCBI Taxonomy" id="574656"/>
    <lineage>
        <taxon>Eukaryota</taxon>
        <taxon>Fungi</taxon>
        <taxon>Dikarya</taxon>
        <taxon>Ascomycota</taxon>
        <taxon>Pezizomycotina</taxon>
        <taxon>Dothideomycetes</taxon>
        <taxon>Dothideomycetidae</taxon>
        <taxon>Mycosphaerellales</taxon>
        <taxon>Teratosphaeriaceae</taxon>
        <taxon>Recurvomyces</taxon>
    </lineage>
</organism>
<dbReference type="InterPro" id="IPR037624">
    <property type="entry name" value="Nup133-like"/>
</dbReference>
<evidence type="ECO:0000256" key="4">
    <source>
        <dbReference type="ARBA" id="ARBA00022816"/>
    </source>
</evidence>
<dbReference type="InterPro" id="IPR015943">
    <property type="entry name" value="WD40/YVTN_repeat-like_dom_sf"/>
</dbReference>
<evidence type="ECO:0000256" key="8">
    <source>
        <dbReference type="SAM" id="MobiDB-lite"/>
    </source>
</evidence>
<evidence type="ECO:0000313" key="12">
    <source>
        <dbReference type="Proteomes" id="UP001274830"/>
    </source>
</evidence>
<feature type="domain" description="Nucleoporin Nup133/Nup155-like N-terminal" evidence="10">
    <location>
        <begin position="162"/>
        <end position="556"/>
    </location>
</feature>
<dbReference type="GO" id="GO:0031080">
    <property type="term" value="C:nuclear pore outer ring"/>
    <property type="evidence" value="ECO:0007669"/>
    <property type="project" value="TreeGrafter"/>
</dbReference>
<evidence type="ECO:0000256" key="5">
    <source>
        <dbReference type="ARBA" id="ARBA00022927"/>
    </source>
</evidence>
<feature type="domain" description="Nucleoporin Nup133/Nup155-like C-terminal" evidence="9">
    <location>
        <begin position="665"/>
        <end position="1315"/>
    </location>
</feature>
<evidence type="ECO:0000256" key="1">
    <source>
        <dbReference type="ARBA" id="ARBA00004259"/>
    </source>
</evidence>
<protein>
    <submittedName>
        <fullName evidence="11">Uncharacterized protein</fullName>
    </submittedName>
</protein>
<gene>
    <name evidence="11" type="ORF">LTR78_008221</name>
</gene>
<dbReference type="GO" id="GO:0006606">
    <property type="term" value="P:protein import into nucleus"/>
    <property type="evidence" value="ECO:0007669"/>
    <property type="project" value="TreeGrafter"/>
</dbReference>
<evidence type="ECO:0000256" key="2">
    <source>
        <dbReference type="ARBA" id="ARBA00005569"/>
    </source>
</evidence>
<keyword evidence="12" id="KW-1185">Reference proteome</keyword>
<keyword evidence="6" id="KW-0811">Translocation</keyword>
<dbReference type="PANTHER" id="PTHR13405:SF11">
    <property type="entry name" value="NUCLEAR PORE COMPLEX PROTEIN NUP133"/>
    <property type="match status" value="1"/>
</dbReference>
<sequence>MSASQTPEPSTERTLRSTTARNPRRRQRQSDADSLKTAPRRKRSKLSEETYAPRPSIERPEEANEAVHNVVGTGHPRGSRGTRGRGRKESTPVYDLDLPVRGGRKTGTLKHRSLKGDGATVLTQNKIYSAKLLPSTPKELRKDGLKYRGSILAPTQTSHQHLALAVTREKAYVWDYNAHTTVSNARVFDVPFPARASETLPFGALVPGTAGADVGLVLISATSGRVTFFESIERAASLGLFQERRAGVEGTITGFSLTESVVDVTPAEHAGFILTLSSGRIVQLTLRDAQGKARIFTQPLRAEDSNIGLFGSIKGWYAGSWKRDVAAVRTRALDTRGQMQVMSVTERCELQIWDVDWTGRYDFKATVDFRAALADEMKNFMAAELQGSIDSLTALDFVIADKEPAAKGNEIATIGATRPAHLWLLLCMGPPNSRDYYLAQLYMVADDIKIARLSSIESYRAIATTERPRLLVPGPGHTVYIAFGDALVLAAVPSQDTTDDPNAQLHEASYVAPDSFEDAVYLQGDRNLAVLDAASDDSRNGHSSILAFVKSAGLVRLTANDPSRDVERSRMPVKSKIEQAVFFGAMQENILDFTQRTDNAYTAEEVEAAALEVSNEILCSTSAFISTSPTVMDAHLDNKAKALRALIAHIRRSCPSLPLSGLWRLLWDAEKVAAAQAIWKVYESNRPAEADRPPNALDRLCEYFEAVKDRSQRANAVDEDLVRATLIYDLANIDTLLVQTRRMLEDLMKNKSDPPEEVLQYVLEIGEVWATALGTVYAFRAENAHVYGIEANFVGDGVLSKSSDYAGLPGFWTSSDDMLRCSRRIPTYSRDLAKSHYETDVVPSDLIKQVTDANPGLIHICCLACQERIKFMAARPSQLDQQAAQDLQQSYDHERHVQFRALASIGAAEAGMQLAEKYRDMQTLTELVVGETQYYEDELEANPHMTVAEREVCDEMMNQMIERIGRYFDKFGEEWANAFFDEALSGSRAGEMLGEAQEKWKQALTRYLRADPSRAKICWINDITTVEDYTQAGVVLNDMAVERETDMWAKKVEASMSKLALLAAQEGLSQLDQSLEAAVAQPERELRIVDIQARLYGHVASQGTNALDKEAEIKLVMETLGNDSFRLSSLQYLLRTLVERVLQHEVLSLDELIDALTLMNTLILDDHERPDTNLDGAEFFLALQALDAAASTLEQSHFELLLQLIWKRCYTHDDWKPIIAAHKKKGNAESQAMLRDTAAWLTIHSLHDKALLAQSDCNIRILEPSECLDAGCRAEHLAHRFSDRDLLDPILADNVMQDETLQNLVADHALDDWIKKCEADAKSAVEADTEEKAYWNEKERELAKDVGTAGKKVAKANGHVNGVFKKAGQAEQAMDGDGDVSMG</sequence>
<reference evidence="11" key="1">
    <citation type="submission" date="2023-07" db="EMBL/GenBank/DDBJ databases">
        <title>Black Yeasts Isolated from many extreme environments.</title>
        <authorList>
            <person name="Coleine C."/>
            <person name="Stajich J.E."/>
            <person name="Selbmann L."/>
        </authorList>
    </citation>
    <scope>NUCLEOTIDE SEQUENCE</scope>
    <source>
        <strain evidence="11">CCFEE 5485</strain>
    </source>
</reference>
<keyword evidence="7" id="KW-0539">Nucleus</keyword>
<comment type="subcellular location">
    <subcellularLocation>
        <location evidence="1">Nucleus envelope</location>
    </subcellularLocation>
</comment>
<dbReference type="InterPro" id="IPR014908">
    <property type="entry name" value="Nucleoporin_Nup133/Nup155_N"/>
</dbReference>
<evidence type="ECO:0000259" key="9">
    <source>
        <dbReference type="Pfam" id="PF03177"/>
    </source>
</evidence>
<dbReference type="GO" id="GO:0016973">
    <property type="term" value="P:poly(A)+ mRNA export from nucleus"/>
    <property type="evidence" value="ECO:0007669"/>
    <property type="project" value="TreeGrafter"/>
</dbReference>
<dbReference type="Gene3D" id="1.20.58.1380">
    <property type="match status" value="1"/>
</dbReference>
<accession>A0AAE0TQC3</accession>
<comment type="similarity">
    <text evidence="2">Belongs to the nucleoporin Nup133 family.</text>
</comment>
<feature type="compositionally biased region" description="Basic residues" evidence="8">
    <location>
        <begin position="102"/>
        <end position="112"/>
    </location>
</feature>
<dbReference type="Gene3D" id="2.130.10.10">
    <property type="entry name" value="YVTN repeat-like/Quinoprotein amine dehydrogenase"/>
    <property type="match status" value="1"/>
</dbReference>
<dbReference type="InterPro" id="IPR007187">
    <property type="entry name" value="Nucleoporin_Nup133/Nup155_C"/>
</dbReference>
<feature type="region of interest" description="Disordered" evidence="8">
    <location>
        <begin position="1"/>
        <end position="112"/>
    </location>
</feature>
<comment type="caution">
    <text evidence="11">The sequence shown here is derived from an EMBL/GenBank/DDBJ whole genome shotgun (WGS) entry which is preliminary data.</text>
</comment>
<dbReference type="GO" id="GO:0017056">
    <property type="term" value="F:structural constituent of nuclear pore"/>
    <property type="evidence" value="ECO:0007669"/>
    <property type="project" value="InterPro"/>
</dbReference>